<evidence type="ECO:0000313" key="7">
    <source>
        <dbReference type="EMBL" id="SCP94924.1"/>
    </source>
</evidence>
<keyword evidence="8" id="KW-1185">Reference proteome</keyword>
<dbReference type="RefSeq" id="WP_091228735.1">
    <property type="nucleotide sequence ID" value="NZ_FMKA01000001.1"/>
</dbReference>
<reference evidence="7 8" key="1">
    <citation type="submission" date="2016-09" db="EMBL/GenBank/DDBJ databases">
        <authorList>
            <person name="Capua I."/>
            <person name="De Benedictis P."/>
            <person name="Joannis T."/>
            <person name="Lombin L.H."/>
            <person name="Cattoli G."/>
        </authorList>
    </citation>
    <scope>NUCLEOTIDE SEQUENCE [LARGE SCALE GENOMIC DNA]</scope>
    <source>
        <strain evidence="7 8">GluBS11</strain>
    </source>
</reference>
<comment type="subcellular location">
    <subcellularLocation>
        <location evidence="1">Cell membrane</location>
        <topology evidence="1">Multi-pass membrane protein</topology>
    </subcellularLocation>
</comment>
<evidence type="ECO:0000256" key="4">
    <source>
        <dbReference type="ARBA" id="ARBA00022989"/>
    </source>
</evidence>
<evidence type="ECO:0000256" key="6">
    <source>
        <dbReference type="SAM" id="Phobius"/>
    </source>
</evidence>
<dbReference type="Pfam" id="PF02653">
    <property type="entry name" value="BPD_transp_2"/>
    <property type="match status" value="1"/>
</dbReference>
<dbReference type="OrthoDB" id="9792579at2"/>
<dbReference type="PANTHER" id="PTHR43370">
    <property type="entry name" value="SUGAR ABC TRANSPORTER INTEGRAL MEMBRANE PROTEIN-RELATED"/>
    <property type="match status" value="1"/>
</dbReference>
<keyword evidence="2" id="KW-1003">Cell membrane</keyword>
<dbReference type="AlphaFoldDB" id="A0A1D3TNN6"/>
<evidence type="ECO:0000256" key="2">
    <source>
        <dbReference type="ARBA" id="ARBA00022475"/>
    </source>
</evidence>
<feature type="transmembrane region" description="Helical" evidence="6">
    <location>
        <begin position="59"/>
        <end position="78"/>
    </location>
</feature>
<feature type="transmembrane region" description="Helical" evidence="6">
    <location>
        <begin position="32"/>
        <end position="52"/>
    </location>
</feature>
<organism evidence="7 8">
    <name type="scientific">Anaerobium acetethylicum</name>
    <dbReference type="NCBI Taxonomy" id="1619234"/>
    <lineage>
        <taxon>Bacteria</taxon>
        <taxon>Bacillati</taxon>
        <taxon>Bacillota</taxon>
        <taxon>Clostridia</taxon>
        <taxon>Lachnospirales</taxon>
        <taxon>Lachnospiraceae</taxon>
        <taxon>Anaerobium</taxon>
    </lineage>
</organism>
<dbReference type="GO" id="GO:0005886">
    <property type="term" value="C:plasma membrane"/>
    <property type="evidence" value="ECO:0007669"/>
    <property type="project" value="UniProtKB-SubCell"/>
</dbReference>
<accession>A0A1D3TNN6</accession>
<keyword evidence="7" id="KW-0762">Sugar transport</keyword>
<evidence type="ECO:0000313" key="8">
    <source>
        <dbReference type="Proteomes" id="UP000199315"/>
    </source>
</evidence>
<feature type="transmembrane region" description="Helical" evidence="6">
    <location>
        <begin position="145"/>
        <end position="166"/>
    </location>
</feature>
<evidence type="ECO:0000256" key="3">
    <source>
        <dbReference type="ARBA" id="ARBA00022692"/>
    </source>
</evidence>
<name>A0A1D3TNN6_9FIRM</name>
<dbReference type="PANTHER" id="PTHR43370:SF2">
    <property type="entry name" value="ABC TRANSPORTER PERMEASE PROTEIN"/>
    <property type="match status" value="1"/>
</dbReference>
<evidence type="ECO:0000256" key="5">
    <source>
        <dbReference type="ARBA" id="ARBA00023136"/>
    </source>
</evidence>
<dbReference type="InterPro" id="IPR001851">
    <property type="entry name" value="ABC_transp_permease"/>
</dbReference>
<keyword evidence="5 6" id="KW-0472">Membrane</keyword>
<sequence>MIINFLFAAIKAGTPLLFGTTGEIMTQKTGNLNLGVEGMMFMGAFVGFFTGYKTGSITLALLAAFAVGVFAALIYAFLTVSLRANQNVTGLTLTIFGTGFAQFFGERMIAAAPDKSPKLPAELVAALSEKAIPLLGDIPYIGKLLFSHNIIVYLGVCIAFICGIYINRTKAGLNMRAVGENPAAADAAGINVTAVKYIHILAGGGICGIGGAYLSLINGGGVWNNSCVNGQGWIAVALVIFASWSPVKAILGSLIFGAFSVLQFYVPKDIIELPNAFYIALPFLITIIVLVFTSMKKSKEGAQPAGCGINYFREDR</sequence>
<dbReference type="GO" id="GO:0022857">
    <property type="term" value="F:transmembrane transporter activity"/>
    <property type="evidence" value="ECO:0007669"/>
    <property type="project" value="InterPro"/>
</dbReference>
<proteinExistence type="predicted"/>
<dbReference type="Proteomes" id="UP000199315">
    <property type="component" value="Unassembled WGS sequence"/>
</dbReference>
<dbReference type="CDD" id="cd06580">
    <property type="entry name" value="TM_PBP1_transp_TpRbsC_like"/>
    <property type="match status" value="1"/>
</dbReference>
<feature type="transmembrane region" description="Helical" evidence="6">
    <location>
        <begin position="197"/>
        <end position="216"/>
    </location>
</feature>
<evidence type="ECO:0000256" key="1">
    <source>
        <dbReference type="ARBA" id="ARBA00004651"/>
    </source>
</evidence>
<dbReference type="STRING" id="1619234.SAMN05421730_1001163"/>
<gene>
    <name evidence="7" type="ORF">SAMN05421730_1001163</name>
</gene>
<keyword evidence="7" id="KW-0813">Transport</keyword>
<keyword evidence="4 6" id="KW-1133">Transmembrane helix</keyword>
<keyword evidence="3 6" id="KW-0812">Transmembrane</keyword>
<dbReference type="EMBL" id="FMKA01000001">
    <property type="protein sequence ID" value="SCP94924.1"/>
    <property type="molecule type" value="Genomic_DNA"/>
</dbReference>
<feature type="transmembrane region" description="Helical" evidence="6">
    <location>
        <begin position="278"/>
        <end position="295"/>
    </location>
</feature>
<protein>
    <submittedName>
        <fullName evidence="7">Simple sugar transport system permease protein</fullName>
    </submittedName>
</protein>